<evidence type="ECO:0008006" key="4">
    <source>
        <dbReference type="Google" id="ProtNLM"/>
    </source>
</evidence>
<dbReference type="EMBL" id="KV429146">
    <property type="protein sequence ID" value="KZT64004.1"/>
    <property type="molecule type" value="Genomic_DNA"/>
</dbReference>
<reference evidence="2 3" key="1">
    <citation type="journal article" date="2016" name="Mol. Biol. Evol.">
        <title>Comparative Genomics of Early-Diverging Mushroom-Forming Fungi Provides Insights into the Origins of Lignocellulose Decay Capabilities.</title>
        <authorList>
            <person name="Nagy L.G."/>
            <person name="Riley R."/>
            <person name="Tritt A."/>
            <person name="Adam C."/>
            <person name="Daum C."/>
            <person name="Floudas D."/>
            <person name="Sun H."/>
            <person name="Yadav J.S."/>
            <person name="Pangilinan J."/>
            <person name="Larsson K.H."/>
            <person name="Matsuura K."/>
            <person name="Barry K."/>
            <person name="Labutti K."/>
            <person name="Kuo R."/>
            <person name="Ohm R.A."/>
            <person name="Bhattacharya S.S."/>
            <person name="Shirouzu T."/>
            <person name="Yoshinaga Y."/>
            <person name="Martin F.M."/>
            <person name="Grigoriev I.V."/>
            <person name="Hibbett D.S."/>
        </authorList>
    </citation>
    <scope>NUCLEOTIDE SEQUENCE [LARGE SCALE GENOMIC DNA]</scope>
    <source>
        <strain evidence="2 3">L-15889</strain>
    </source>
</reference>
<sequence>MASASGSGSNPSANPPKTGAGPNQQWICAACGWAFSSDHVFNHHKKTCSGKPHKK</sequence>
<keyword evidence="3" id="KW-1185">Reference proteome</keyword>
<feature type="compositionally biased region" description="Low complexity" evidence="1">
    <location>
        <begin position="1"/>
        <end position="16"/>
    </location>
</feature>
<evidence type="ECO:0000313" key="2">
    <source>
        <dbReference type="EMBL" id="KZT64004.1"/>
    </source>
</evidence>
<evidence type="ECO:0000256" key="1">
    <source>
        <dbReference type="SAM" id="MobiDB-lite"/>
    </source>
</evidence>
<feature type="region of interest" description="Disordered" evidence="1">
    <location>
        <begin position="1"/>
        <end position="21"/>
    </location>
</feature>
<accession>A0A165L6F6</accession>
<evidence type="ECO:0000313" key="3">
    <source>
        <dbReference type="Proteomes" id="UP000076727"/>
    </source>
</evidence>
<dbReference type="Proteomes" id="UP000076727">
    <property type="component" value="Unassembled WGS sequence"/>
</dbReference>
<organism evidence="2 3">
    <name type="scientific">Daedalea quercina L-15889</name>
    <dbReference type="NCBI Taxonomy" id="1314783"/>
    <lineage>
        <taxon>Eukaryota</taxon>
        <taxon>Fungi</taxon>
        <taxon>Dikarya</taxon>
        <taxon>Basidiomycota</taxon>
        <taxon>Agaricomycotina</taxon>
        <taxon>Agaricomycetes</taxon>
        <taxon>Polyporales</taxon>
        <taxon>Fomitopsis</taxon>
    </lineage>
</organism>
<gene>
    <name evidence="2" type="ORF">DAEQUDRAFT_770086</name>
</gene>
<name>A0A165L6F6_9APHY</name>
<proteinExistence type="predicted"/>
<dbReference type="AlphaFoldDB" id="A0A165L6F6"/>
<protein>
    <recommendedName>
        <fullName evidence="4">C2H2-type domain-containing protein</fullName>
    </recommendedName>
</protein>